<proteinExistence type="predicted"/>
<evidence type="ECO:0000256" key="4">
    <source>
        <dbReference type="SAM" id="Phobius"/>
    </source>
</evidence>
<dbReference type="InterPro" id="IPR029787">
    <property type="entry name" value="Nucleotide_cyclase"/>
</dbReference>
<dbReference type="Pfam" id="PF00211">
    <property type="entry name" value="Guanylate_cyc"/>
    <property type="match status" value="1"/>
</dbReference>
<feature type="transmembrane region" description="Helical" evidence="4">
    <location>
        <begin position="208"/>
        <end position="227"/>
    </location>
</feature>
<gene>
    <name evidence="6" type="ORF">G0P99_12830</name>
</gene>
<evidence type="ECO:0000256" key="1">
    <source>
        <dbReference type="ARBA" id="ARBA00004651"/>
    </source>
</evidence>
<dbReference type="SUPFAM" id="SSF55073">
    <property type="entry name" value="Nucleotide cyclase"/>
    <property type="match status" value="1"/>
</dbReference>
<name>A0A6B2NTU8_9RHOB</name>
<dbReference type="AlphaFoldDB" id="A0A6B2NTU8"/>
<dbReference type="PANTHER" id="PTHR43081">
    <property type="entry name" value="ADENYLATE CYCLASE, TERMINAL-DIFFERENTIATION SPECIFIC-RELATED"/>
    <property type="match status" value="1"/>
</dbReference>
<dbReference type="PROSITE" id="PS50125">
    <property type="entry name" value="GUANYLATE_CYCLASE_2"/>
    <property type="match status" value="1"/>
</dbReference>
<evidence type="ECO:0000256" key="3">
    <source>
        <dbReference type="ARBA" id="ARBA00023136"/>
    </source>
</evidence>
<dbReference type="PANTHER" id="PTHR43081:SF17">
    <property type="entry name" value="BLL5647 PROTEIN"/>
    <property type="match status" value="1"/>
</dbReference>
<dbReference type="GO" id="GO:0005886">
    <property type="term" value="C:plasma membrane"/>
    <property type="evidence" value="ECO:0007669"/>
    <property type="project" value="UniProtKB-SubCell"/>
</dbReference>
<dbReference type="InterPro" id="IPR050697">
    <property type="entry name" value="Adenylyl/Guanylyl_Cyclase_3/4"/>
</dbReference>
<evidence type="ECO:0000313" key="6">
    <source>
        <dbReference type="EMBL" id="NDW45844.1"/>
    </source>
</evidence>
<dbReference type="Gene3D" id="3.30.70.1230">
    <property type="entry name" value="Nucleotide cyclase"/>
    <property type="match status" value="1"/>
</dbReference>
<organism evidence="6">
    <name type="scientific">Ruegeria sp. PrR005</name>
    <dbReference type="NCBI Taxonomy" id="2706882"/>
    <lineage>
        <taxon>Bacteria</taxon>
        <taxon>Pseudomonadati</taxon>
        <taxon>Pseudomonadota</taxon>
        <taxon>Alphaproteobacteria</taxon>
        <taxon>Rhodobacterales</taxon>
        <taxon>Roseobacteraceae</taxon>
        <taxon>Ruegeria</taxon>
    </lineage>
</organism>
<dbReference type="GO" id="GO:0035556">
    <property type="term" value="P:intracellular signal transduction"/>
    <property type="evidence" value="ECO:0007669"/>
    <property type="project" value="InterPro"/>
</dbReference>
<dbReference type="GO" id="GO:0006171">
    <property type="term" value="P:cAMP biosynthetic process"/>
    <property type="evidence" value="ECO:0007669"/>
    <property type="project" value="TreeGrafter"/>
</dbReference>
<feature type="transmembrane region" description="Helical" evidence="4">
    <location>
        <begin position="134"/>
        <end position="150"/>
    </location>
</feature>
<dbReference type="GO" id="GO:0004016">
    <property type="term" value="F:adenylate cyclase activity"/>
    <property type="evidence" value="ECO:0007669"/>
    <property type="project" value="UniProtKB-ARBA"/>
</dbReference>
<evidence type="ECO:0000256" key="2">
    <source>
        <dbReference type="ARBA" id="ARBA00022475"/>
    </source>
</evidence>
<keyword evidence="4" id="KW-1133">Transmembrane helix</keyword>
<feature type="domain" description="Guanylate cyclase" evidence="5">
    <location>
        <begin position="275"/>
        <end position="406"/>
    </location>
</feature>
<feature type="transmembrane region" description="Helical" evidence="4">
    <location>
        <begin position="97"/>
        <end position="114"/>
    </location>
</feature>
<keyword evidence="3 4" id="KW-0472">Membrane</keyword>
<sequence>MADITAPARRRERFFFTQPDEFDLENRFTEAALERHKREGLELAVRARWVAMVVIAVLLVFVNPQWEVLYYHGILGLIALNGWFIRRAGRVGQSRTELFLIFVDLLIMTLGMIVPNPFSEDVRPLAMQYRFDNFQYFFVILAAGTLAYSWRTVIAIGTWTGVMWTLGWVAAWWLATPIPELTQRAATAFFGYPDVIEFLDPNSFMPELRVQEVVVFLIVAVTLGVSVRRFNRLLMNNAGLERERANLSRYFSPNVVDALSQNDEPLKQVRQEDIAVLFIDIVGFTRFAAGRDPYEVIEVLRGFHARMEAQVFRHHGTLDKYLGDGLMATFGTPVAGERDATNALACAREMVVEIEKWNRERKHAGETEIHAGIGLHFGPAVLGDIGANRLEFAVIGNTVNVAAKLEAQTRLCAAKIVISDELHDQVLEENGGASRLLEGFSKRENESLPGIGDPMTVWTL</sequence>
<feature type="transmembrane region" description="Helical" evidence="4">
    <location>
        <begin position="157"/>
        <end position="175"/>
    </location>
</feature>
<keyword evidence="4" id="KW-0812">Transmembrane</keyword>
<evidence type="ECO:0000259" key="5">
    <source>
        <dbReference type="PROSITE" id="PS50125"/>
    </source>
</evidence>
<accession>A0A6B2NTU8</accession>
<dbReference type="CDD" id="cd07302">
    <property type="entry name" value="CHD"/>
    <property type="match status" value="1"/>
</dbReference>
<dbReference type="InterPro" id="IPR001054">
    <property type="entry name" value="A/G_cyclase"/>
</dbReference>
<feature type="transmembrane region" description="Helical" evidence="4">
    <location>
        <begin position="43"/>
        <end position="62"/>
    </location>
</feature>
<dbReference type="SMART" id="SM00044">
    <property type="entry name" value="CYCc"/>
    <property type="match status" value="1"/>
</dbReference>
<dbReference type="RefSeq" id="WP_164130380.1">
    <property type="nucleotide sequence ID" value="NZ_JAAGOX010000022.1"/>
</dbReference>
<protein>
    <submittedName>
        <fullName evidence="6">Adenylate/guanylate cyclase domain-containing protein</fullName>
    </submittedName>
</protein>
<comment type="subcellular location">
    <subcellularLocation>
        <location evidence="1">Cell membrane</location>
        <topology evidence="1">Multi-pass membrane protein</topology>
    </subcellularLocation>
</comment>
<feature type="transmembrane region" description="Helical" evidence="4">
    <location>
        <begin position="68"/>
        <end position="85"/>
    </location>
</feature>
<reference evidence="6" key="1">
    <citation type="submission" date="2020-02" db="EMBL/GenBank/DDBJ databases">
        <title>Delineation of the pyrene-degrading pathway in Roseobacter clade bacteria by genomic analysis.</title>
        <authorList>
            <person name="Zhou H."/>
            <person name="Wang H."/>
        </authorList>
    </citation>
    <scope>NUCLEOTIDE SEQUENCE</scope>
    <source>
        <strain evidence="6">PrR005</strain>
    </source>
</reference>
<dbReference type="EMBL" id="JAAGOX010000022">
    <property type="protein sequence ID" value="NDW45844.1"/>
    <property type="molecule type" value="Genomic_DNA"/>
</dbReference>
<keyword evidence="2" id="KW-1003">Cell membrane</keyword>
<comment type="caution">
    <text evidence="6">The sequence shown here is derived from an EMBL/GenBank/DDBJ whole genome shotgun (WGS) entry which is preliminary data.</text>
</comment>